<evidence type="ECO:0000256" key="3">
    <source>
        <dbReference type="ARBA" id="ARBA00022490"/>
    </source>
</evidence>
<evidence type="ECO:0000256" key="1">
    <source>
        <dbReference type="ARBA" id="ARBA00004496"/>
    </source>
</evidence>
<dbReference type="Proteomes" id="UP000190935">
    <property type="component" value="Chromosome I"/>
</dbReference>
<dbReference type="RefSeq" id="WP_056971913.1">
    <property type="nucleotide sequence ID" value="NZ_JBHUGU010000002.1"/>
</dbReference>
<organism evidence="8 9">
    <name type="scientific">Ligilactobacillus acidipiscis</name>
    <dbReference type="NCBI Taxonomy" id="89059"/>
    <lineage>
        <taxon>Bacteria</taxon>
        <taxon>Bacillati</taxon>
        <taxon>Bacillota</taxon>
        <taxon>Bacilli</taxon>
        <taxon>Lactobacillales</taxon>
        <taxon>Lactobacillaceae</taxon>
        <taxon>Ligilactobacillus</taxon>
    </lineage>
</organism>
<dbReference type="SUPFAM" id="SSF53062">
    <property type="entry name" value="PTS system fructose IIA component-like"/>
    <property type="match status" value="1"/>
</dbReference>
<keyword evidence="3" id="KW-0963">Cytoplasm</keyword>
<dbReference type="CDD" id="cd00006">
    <property type="entry name" value="PTS_IIA_man"/>
    <property type="match status" value="1"/>
</dbReference>
<proteinExistence type="predicted"/>
<dbReference type="Gene3D" id="3.40.50.510">
    <property type="entry name" value="Phosphotransferase system, mannose-type IIA component"/>
    <property type="match status" value="1"/>
</dbReference>
<sequence length="133" mass="14126">MISLIIVTHGSLSKGLLNASTIISGEPTNVFTYSLNPGNSIAEFEKVVKTAIAEKSKNGQVLVLTDIPGGSPTNVTAASMEKLNFECITGANLGMVLEAIVSKESVENFDKYVENVMQAGISSIHNLRKEIGE</sequence>
<keyword evidence="7" id="KW-0418">Kinase</keyword>
<dbReference type="GO" id="GO:0009401">
    <property type="term" value="P:phosphoenolpyruvate-dependent sugar phosphotransferase system"/>
    <property type="evidence" value="ECO:0007669"/>
    <property type="project" value="UniProtKB-KW"/>
</dbReference>
<gene>
    <name evidence="8" type="ORF">LAC1533_2219</name>
</gene>
<dbReference type="GO" id="GO:0016301">
    <property type="term" value="F:kinase activity"/>
    <property type="evidence" value="ECO:0007669"/>
    <property type="project" value="UniProtKB-KW"/>
</dbReference>
<evidence type="ECO:0000256" key="4">
    <source>
        <dbReference type="ARBA" id="ARBA00022597"/>
    </source>
</evidence>
<dbReference type="PANTHER" id="PTHR33799">
    <property type="entry name" value="PTS PERMEASE-RELATED-RELATED"/>
    <property type="match status" value="1"/>
</dbReference>
<evidence type="ECO:0000313" key="8">
    <source>
        <dbReference type="EMBL" id="SFV41644.1"/>
    </source>
</evidence>
<dbReference type="GO" id="GO:0005737">
    <property type="term" value="C:cytoplasm"/>
    <property type="evidence" value="ECO:0007669"/>
    <property type="project" value="UniProtKB-SubCell"/>
</dbReference>
<dbReference type="GO" id="GO:0016020">
    <property type="term" value="C:membrane"/>
    <property type="evidence" value="ECO:0007669"/>
    <property type="project" value="InterPro"/>
</dbReference>
<dbReference type="EMBL" id="LT630287">
    <property type="protein sequence ID" value="SFV41644.1"/>
    <property type="molecule type" value="Genomic_DNA"/>
</dbReference>
<protein>
    <submittedName>
        <fullName evidence="8">Uncharacterized protein</fullName>
    </submittedName>
</protein>
<dbReference type="InterPro" id="IPR004701">
    <property type="entry name" value="PTS_EIIA_man-typ"/>
</dbReference>
<dbReference type="InterPro" id="IPR036662">
    <property type="entry name" value="PTS_EIIA_man-typ_sf"/>
</dbReference>
<reference evidence="9" key="1">
    <citation type="submission" date="2016-11" db="EMBL/GenBank/DDBJ databases">
        <authorList>
            <person name="Papadimitriou K."/>
        </authorList>
    </citation>
    <scope>NUCLEOTIDE SEQUENCE [LARGE SCALE GENOMIC DNA]</scope>
    <source>
        <strain evidence="9">ACA-DC 1533</strain>
    </source>
</reference>
<comment type="subcellular location">
    <subcellularLocation>
        <location evidence="1">Cytoplasm</location>
    </subcellularLocation>
</comment>
<dbReference type="KEGG" id="laca:LAC1533_2219"/>
<name>A0A1K1KS05_9LACO</name>
<dbReference type="GeneID" id="95350311"/>
<dbReference type="AlphaFoldDB" id="A0A1K1KS05"/>
<dbReference type="InterPro" id="IPR051471">
    <property type="entry name" value="Bacterial_PTS_sugar_comp"/>
</dbReference>
<dbReference type="PANTHER" id="PTHR33799:SF1">
    <property type="entry name" value="PTS SYSTEM MANNOSE-SPECIFIC EIIAB COMPONENT-RELATED"/>
    <property type="match status" value="1"/>
</dbReference>
<evidence type="ECO:0000256" key="2">
    <source>
        <dbReference type="ARBA" id="ARBA00022448"/>
    </source>
</evidence>
<evidence type="ECO:0000313" key="9">
    <source>
        <dbReference type="Proteomes" id="UP000190935"/>
    </source>
</evidence>
<evidence type="ECO:0000256" key="7">
    <source>
        <dbReference type="ARBA" id="ARBA00022777"/>
    </source>
</evidence>
<accession>A0A1K1KS05</accession>
<keyword evidence="5" id="KW-0808">Transferase</keyword>
<dbReference type="PROSITE" id="PS51096">
    <property type="entry name" value="PTS_EIIA_TYPE_4"/>
    <property type="match status" value="1"/>
</dbReference>
<keyword evidence="6" id="KW-0598">Phosphotransferase system</keyword>
<keyword evidence="4" id="KW-0762">Sugar transport</keyword>
<keyword evidence="2" id="KW-0813">Transport</keyword>
<evidence type="ECO:0000256" key="5">
    <source>
        <dbReference type="ARBA" id="ARBA00022679"/>
    </source>
</evidence>
<dbReference type="InterPro" id="IPR033887">
    <property type="entry name" value="PTS_IIA_man"/>
</dbReference>
<dbReference type="Pfam" id="PF03610">
    <property type="entry name" value="EIIA-man"/>
    <property type="match status" value="1"/>
</dbReference>
<evidence type="ECO:0000256" key="6">
    <source>
        <dbReference type="ARBA" id="ARBA00022683"/>
    </source>
</evidence>